<protein>
    <submittedName>
        <fullName evidence="1">Unannotated protein</fullName>
    </submittedName>
</protein>
<dbReference type="PANTHER" id="PTHR20883:SF48">
    <property type="entry name" value="ECTOINE DIOXYGENASE"/>
    <property type="match status" value="1"/>
</dbReference>
<dbReference type="InterPro" id="IPR008775">
    <property type="entry name" value="Phytyl_CoA_dOase-like"/>
</dbReference>
<dbReference type="Pfam" id="PF05721">
    <property type="entry name" value="PhyH"/>
    <property type="match status" value="1"/>
</dbReference>
<dbReference type="GO" id="GO:0046872">
    <property type="term" value="F:metal ion binding"/>
    <property type="evidence" value="ECO:0007669"/>
    <property type="project" value="UniProtKB-ARBA"/>
</dbReference>
<accession>A0A6J6AGR5</accession>
<dbReference type="SUPFAM" id="SSF51197">
    <property type="entry name" value="Clavaminate synthase-like"/>
    <property type="match status" value="1"/>
</dbReference>
<evidence type="ECO:0000313" key="1">
    <source>
        <dbReference type="EMBL" id="CAB4367972.1"/>
    </source>
</evidence>
<organism evidence="1">
    <name type="scientific">freshwater metagenome</name>
    <dbReference type="NCBI Taxonomy" id="449393"/>
    <lineage>
        <taxon>unclassified sequences</taxon>
        <taxon>metagenomes</taxon>
        <taxon>ecological metagenomes</taxon>
    </lineage>
</organism>
<gene>
    <name evidence="1" type="ORF">UFOPK4179_00766</name>
</gene>
<dbReference type="AlphaFoldDB" id="A0A6J6AGR5"/>
<dbReference type="Gene3D" id="2.60.120.620">
    <property type="entry name" value="q2cbj1_9rhob like domain"/>
    <property type="match status" value="1"/>
</dbReference>
<dbReference type="GO" id="GO:0016491">
    <property type="term" value="F:oxidoreductase activity"/>
    <property type="evidence" value="ECO:0007669"/>
    <property type="project" value="UniProtKB-ARBA"/>
</dbReference>
<sequence length="275" mass="30606">MKPHPWNESFTWEPHTARSGVVTQSQLDQFDELGYFVVENVYSPDELAELTRITDEAEEEAIAELRKQDGERFLISENGAITFAGQLVRQKPEIRPFVKNKTILGICADLIGPNVRMYHDQAVYKMTEKPRRFPWHQDNGYLYVEPQHYLTCWIALTDATIHNGCPQVVPGIHKDGTLAHYYVDTLGFECFEEPPVAPLVAEVKAGGAVFFSSLTPHLTGPNFSDSTRKAYIVQYAASDARVLEGNADAGESTGSHAISEEPRGIAVLENGVPTV</sequence>
<reference evidence="1" key="1">
    <citation type="submission" date="2020-05" db="EMBL/GenBank/DDBJ databases">
        <authorList>
            <person name="Chiriac C."/>
            <person name="Salcher M."/>
            <person name="Ghai R."/>
            <person name="Kavagutti S V."/>
        </authorList>
    </citation>
    <scope>NUCLEOTIDE SEQUENCE</scope>
</reference>
<proteinExistence type="predicted"/>
<name>A0A6J6AGR5_9ZZZZ</name>
<dbReference type="PANTHER" id="PTHR20883">
    <property type="entry name" value="PHYTANOYL-COA DIOXYGENASE DOMAIN CONTAINING 1"/>
    <property type="match status" value="1"/>
</dbReference>
<dbReference type="EMBL" id="CAETWZ010000065">
    <property type="protein sequence ID" value="CAB4367972.1"/>
    <property type="molecule type" value="Genomic_DNA"/>
</dbReference>